<evidence type="ECO:0000313" key="11">
    <source>
        <dbReference type="Proteomes" id="UP001219630"/>
    </source>
</evidence>
<keyword evidence="6 8" id="KW-0472">Membrane</keyword>
<evidence type="ECO:0000256" key="1">
    <source>
        <dbReference type="ARBA" id="ARBA00004651"/>
    </source>
</evidence>
<keyword evidence="5 8" id="KW-1133">Transmembrane helix</keyword>
<evidence type="ECO:0000256" key="2">
    <source>
        <dbReference type="ARBA" id="ARBA00009853"/>
    </source>
</evidence>
<dbReference type="InterPro" id="IPR037185">
    <property type="entry name" value="EmrE-like"/>
</dbReference>
<keyword evidence="4 8" id="KW-0812">Transmembrane</keyword>
<comment type="similarity">
    <text evidence="2">Belongs to the drug/metabolite transporter (DMT) superfamily. 10 TMS drug/metabolite exporter (DME) (TC 2.A.7.3) family.</text>
</comment>
<dbReference type="SUPFAM" id="SSF103481">
    <property type="entry name" value="Multidrug resistance efflux transporter EmrE"/>
    <property type="match status" value="2"/>
</dbReference>
<feature type="transmembrane region" description="Helical" evidence="8">
    <location>
        <begin position="275"/>
        <end position="291"/>
    </location>
</feature>
<organism evidence="10 11">
    <name type="scientific">Dickeya lacustris</name>
    <dbReference type="NCBI Taxonomy" id="2259638"/>
    <lineage>
        <taxon>Bacteria</taxon>
        <taxon>Pseudomonadati</taxon>
        <taxon>Pseudomonadota</taxon>
        <taxon>Gammaproteobacteria</taxon>
        <taxon>Enterobacterales</taxon>
        <taxon>Pectobacteriaceae</taxon>
        <taxon>Dickeya</taxon>
    </lineage>
</organism>
<feature type="transmembrane region" description="Helical" evidence="8">
    <location>
        <begin position="128"/>
        <end position="146"/>
    </location>
</feature>
<evidence type="ECO:0000256" key="3">
    <source>
        <dbReference type="ARBA" id="ARBA00022475"/>
    </source>
</evidence>
<feature type="domain" description="EamA" evidence="9">
    <location>
        <begin position="156"/>
        <end position="290"/>
    </location>
</feature>
<feature type="transmembrane region" description="Helical" evidence="8">
    <location>
        <begin position="185"/>
        <end position="205"/>
    </location>
</feature>
<evidence type="ECO:0000256" key="6">
    <source>
        <dbReference type="ARBA" id="ARBA00023136"/>
    </source>
</evidence>
<gene>
    <name evidence="10" type="ORF">O1Q98_13120</name>
</gene>
<accession>A0ABY8G3S1</accession>
<dbReference type="EMBL" id="CP114280">
    <property type="protein sequence ID" value="WFN54604.1"/>
    <property type="molecule type" value="Genomic_DNA"/>
</dbReference>
<evidence type="ECO:0000313" key="10">
    <source>
        <dbReference type="EMBL" id="WFN54604.1"/>
    </source>
</evidence>
<feature type="domain" description="EamA" evidence="9">
    <location>
        <begin position="7"/>
        <end position="141"/>
    </location>
</feature>
<evidence type="ECO:0000256" key="4">
    <source>
        <dbReference type="ARBA" id="ARBA00022692"/>
    </source>
</evidence>
<dbReference type="Pfam" id="PF00892">
    <property type="entry name" value="EamA"/>
    <property type="match status" value="2"/>
</dbReference>
<name>A0ABY8G3S1_9GAMM</name>
<dbReference type="PANTHER" id="PTHR32322">
    <property type="entry name" value="INNER MEMBRANE TRANSPORTER"/>
    <property type="match status" value="1"/>
</dbReference>
<keyword evidence="11" id="KW-1185">Reference proteome</keyword>
<feature type="transmembrane region" description="Helical" evidence="8">
    <location>
        <begin position="43"/>
        <end position="60"/>
    </location>
</feature>
<evidence type="ECO:0000256" key="8">
    <source>
        <dbReference type="SAM" id="Phobius"/>
    </source>
</evidence>
<evidence type="ECO:0000256" key="7">
    <source>
        <dbReference type="ARBA" id="ARBA00040595"/>
    </source>
</evidence>
<dbReference type="InterPro" id="IPR050638">
    <property type="entry name" value="AA-Vitamin_Transporters"/>
</dbReference>
<sequence>MQISSKSAVILTLLATLFWGSNFQATKIALESLSSWTASSERFIIASLLIVAFATLRGQLSFSTLKKNIFPFIFLGAIGVAGFNGALFLGLQTSHPVTAALIMATTPISANILEAIMRRQMPQRIRIIGMAISLLGVSIVITHGKIFAGGSIAFAPGDIIIFVGSLGWSIYTVGTRAMVVESTPIETTTWTMIFGTFILSAIAFIQESPIKTLGSASLSSHLADVYMGIAGSVLAYLFWIIGISTRGPGKTAIFFNFVPLFAIVIQAVLGSMPSYAQLLGAALTIAGVLLGQKKINTSININMESKKSAPDRMKITLSNAMQ</sequence>
<dbReference type="InterPro" id="IPR000620">
    <property type="entry name" value="EamA_dom"/>
</dbReference>
<dbReference type="Proteomes" id="UP001219630">
    <property type="component" value="Chromosome"/>
</dbReference>
<keyword evidence="3" id="KW-1003">Cell membrane</keyword>
<feature type="transmembrane region" description="Helical" evidence="8">
    <location>
        <begin position="97"/>
        <end position="116"/>
    </location>
</feature>
<evidence type="ECO:0000256" key="5">
    <source>
        <dbReference type="ARBA" id="ARBA00022989"/>
    </source>
</evidence>
<proteinExistence type="inferred from homology"/>
<feature type="transmembrane region" description="Helical" evidence="8">
    <location>
        <begin position="251"/>
        <end position="269"/>
    </location>
</feature>
<evidence type="ECO:0000259" key="9">
    <source>
        <dbReference type="Pfam" id="PF00892"/>
    </source>
</evidence>
<feature type="transmembrane region" description="Helical" evidence="8">
    <location>
        <begin position="152"/>
        <end position="173"/>
    </location>
</feature>
<comment type="subcellular location">
    <subcellularLocation>
        <location evidence="1">Cell membrane</location>
        <topology evidence="1">Multi-pass membrane protein</topology>
    </subcellularLocation>
</comment>
<dbReference type="PANTHER" id="PTHR32322:SF18">
    <property type="entry name" value="S-ADENOSYLMETHIONINE_S-ADENOSYLHOMOCYSTEINE TRANSPORTER"/>
    <property type="match status" value="1"/>
</dbReference>
<dbReference type="RefSeq" id="WP_125260929.1">
    <property type="nucleotide sequence ID" value="NZ_CP114280.1"/>
</dbReference>
<reference evidence="10 11" key="1">
    <citation type="submission" date="2022-12" db="EMBL/GenBank/DDBJ databases">
        <title>Complete genome sequencing of Dickeya lacustris type strain LMG30899.</title>
        <authorList>
            <person name="Dobhal S."/>
            <person name="Arizala D."/>
            <person name="Arif M."/>
        </authorList>
    </citation>
    <scope>NUCLEOTIDE SEQUENCE [LARGE SCALE GENOMIC DNA]</scope>
    <source>
        <strain evidence="10 11">LMG30899</strain>
    </source>
</reference>
<feature type="transmembrane region" description="Helical" evidence="8">
    <location>
        <begin position="72"/>
        <end position="91"/>
    </location>
</feature>
<feature type="transmembrane region" description="Helical" evidence="8">
    <location>
        <begin position="225"/>
        <end position="244"/>
    </location>
</feature>
<protein>
    <recommendedName>
        <fullName evidence="7">Threonine/homoserine exporter RhtA</fullName>
    </recommendedName>
</protein>